<reference evidence="3" key="2">
    <citation type="submission" date="2023-06" db="EMBL/GenBank/DDBJ databases">
        <authorList>
            <person name="Ma L."/>
            <person name="Liu K.-W."/>
            <person name="Li Z."/>
            <person name="Hsiao Y.-Y."/>
            <person name="Qi Y."/>
            <person name="Fu T."/>
            <person name="Tang G."/>
            <person name="Zhang D."/>
            <person name="Sun W.-H."/>
            <person name="Liu D.-K."/>
            <person name="Li Y."/>
            <person name="Chen G.-Z."/>
            <person name="Liu X.-D."/>
            <person name="Liao X.-Y."/>
            <person name="Jiang Y.-T."/>
            <person name="Yu X."/>
            <person name="Hao Y."/>
            <person name="Huang J."/>
            <person name="Zhao X.-W."/>
            <person name="Ke S."/>
            <person name="Chen Y.-Y."/>
            <person name="Wu W.-L."/>
            <person name="Hsu J.-L."/>
            <person name="Lin Y.-F."/>
            <person name="Huang M.-D."/>
            <person name="Li C.-Y."/>
            <person name="Huang L."/>
            <person name="Wang Z.-W."/>
            <person name="Zhao X."/>
            <person name="Zhong W.-Y."/>
            <person name="Peng D.-H."/>
            <person name="Ahmad S."/>
            <person name="Lan S."/>
            <person name="Zhang J.-S."/>
            <person name="Tsai W.-C."/>
            <person name="Van De Peer Y."/>
            <person name="Liu Z.-J."/>
        </authorList>
    </citation>
    <scope>NUCLEOTIDE SEQUENCE</scope>
    <source>
        <strain evidence="3">SCP</strain>
        <tissue evidence="3">Leaves</tissue>
    </source>
</reference>
<keyword evidence="1" id="KW-0812">Transmembrane</keyword>
<feature type="chain" id="PRO_5043720613" description="NADH dehydrogenase subunit 6" evidence="2">
    <location>
        <begin position="22"/>
        <end position="73"/>
    </location>
</feature>
<protein>
    <recommendedName>
        <fullName evidence="5">NADH dehydrogenase subunit 6</fullName>
    </recommendedName>
</protein>
<evidence type="ECO:0000256" key="1">
    <source>
        <dbReference type="SAM" id="Phobius"/>
    </source>
</evidence>
<reference evidence="3" key="1">
    <citation type="journal article" date="2023" name="Nat. Commun.">
        <title>Diploid and tetraploid genomes of Acorus and the evolution of monocots.</title>
        <authorList>
            <person name="Ma L."/>
            <person name="Liu K.W."/>
            <person name="Li Z."/>
            <person name="Hsiao Y.Y."/>
            <person name="Qi Y."/>
            <person name="Fu T."/>
            <person name="Tang G.D."/>
            <person name="Zhang D."/>
            <person name="Sun W.H."/>
            <person name="Liu D.K."/>
            <person name="Li Y."/>
            <person name="Chen G.Z."/>
            <person name="Liu X.D."/>
            <person name="Liao X.Y."/>
            <person name="Jiang Y.T."/>
            <person name="Yu X."/>
            <person name="Hao Y."/>
            <person name="Huang J."/>
            <person name="Zhao X.W."/>
            <person name="Ke S."/>
            <person name="Chen Y.Y."/>
            <person name="Wu W.L."/>
            <person name="Hsu J.L."/>
            <person name="Lin Y.F."/>
            <person name="Huang M.D."/>
            <person name="Li C.Y."/>
            <person name="Huang L."/>
            <person name="Wang Z.W."/>
            <person name="Zhao X."/>
            <person name="Zhong W.Y."/>
            <person name="Peng D.H."/>
            <person name="Ahmad S."/>
            <person name="Lan S."/>
            <person name="Zhang J.S."/>
            <person name="Tsai W.C."/>
            <person name="Van de Peer Y."/>
            <person name="Liu Z.J."/>
        </authorList>
    </citation>
    <scope>NUCLEOTIDE SEQUENCE</scope>
    <source>
        <strain evidence="3">SCP</strain>
    </source>
</reference>
<dbReference type="Proteomes" id="UP001179952">
    <property type="component" value="Unassembled WGS sequence"/>
</dbReference>
<keyword evidence="4" id="KW-1185">Reference proteome</keyword>
<sequence length="73" mass="8117">MVMVMVMVGALMCTLFSSSQGIFTSPLCHVGACVYASKKYECCYLVFWVVSKDVQVLLYVFFPFLVVGGFVLL</sequence>
<keyword evidence="2" id="KW-0732">Signal</keyword>
<gene>
    <name evidence="3" type="ORF">QJS04_geneDACA006645</name>
</gene>
<dbReference type="EMBL" id="JAUJYN010000017">
    <property type="protein sequence ID" value="KAK1258441.1"/>
    <property type="molecule type" value="Genomic_DNA"/>
</dbReference>
<proteinExistence type="predicted"/>
<evidence type="ECO:0008006" key="5">
    <source>
        <dbReference type="Google" id="ProtNLM"/>
    </source>
</evidence>
<dbReference type="AlphaFoldDB" id="A0AAV9A2R9"/>
<feature type="transmembrane region" description="Helical" evidence="1">
    <location>
        <begin position="54"/>
        <end position="72"/>
    </location>
</feature>
<feature type="signal peptide" evidence="2">
    <location>
        <begin position="1"/>
        <end position="21"/>
    </location>
</feature>
<evidence type="ECO:0000313" key="4">
    <source>
        <dbReference type="Proteomes" id="UP001179952"/>
    </source>
</evidence>
<evidence type="ECO:0000256" key="2">
    <source>
        <dbReference type="SAM" id="SignalP"/>
    </source>
</evidence>
<organism evidence="3 4">
    <name type="scientific">Acorus gramineus</name>
    <name type="common">Dwarf sweet flag</name>
    <dbReference type="NCBI Taxonomy" id="55184"/>
    <lineage>
        <taxon>Eukaryota</taxon>
        <taxon>Viridiplantae</taxon>
        <taxon>Streptophyta</taxon>
        <taxon>Embryophyta</taxon>
        <taxon>Tracheophyta</taxon>
        <taxon>Spermatophyta</taxon>
        <taxon>Magnoliopsida</taxon>
        <taxon>Liliopsida</taxon>
        <taxon>Acoraceae</taxon>
        <taxon>Acorus</taxon>
    </lineage>
</organism>
<keyword evidence="1" id="KW-1133">Transmembrane helix</keyword>
<comment type="caution">
    <text evidence="3">The sequence shown here is derived from an EMBL/GenBank/DDBJ whole genome shotgun (WGS) entry which is preliminary data.</text>
</comment>
<evidence type="ECO:0000313" key="3">
    <source>
        <dbReference type="EMBL" id="KAK1258441.1"/>
    </source>
</evidence>
<keyword evidence="1" id="KW-0472">Membrane</keyword>
<accession>A0AAV9A2R9</accession>
<name>A0AAV9A2R9_ACOGR</name>